<dbReference type="PATRIC" id="fig|662475.6.peg.3037"/>
<evidence type="ECO:0000313" key="2">
    <source>
        <dbReference type="EMBL" id="EMA14222.1"/>
    </source>
</evidence>
<reference evidence="2 3" key="1">
    <citation type="journal article" date="2014" name="PLoS Genet.">
        <title>Phylogenetically driven sequencing of extremely halophilic archaea reveals strategies for static and dynamic osmo-response.</title>
        <authorList>
            <person name="Becker E.A."/>
            <person name="Seitzer P.M."/>
            <person name="Tritt A."/>
            <person name="Larsen D."/>
            <person name="Krusor M."/>
            <person name="Yao A.I."/>
            <person name="Wu D."/>
            <person name="Madern D."/>
            <person name="Eisen J.A."/>
            <person name="Darling A.E."/>
            <person name="Facciotti M.T."/>
        </authorList>
    </citation>
    <scope>NUCLEOTIDE SEQUENCE [LARGE SCALE GENOMIC DNA]</scope>
    <source>
        <strain evidence="2 3">ATCC 33799</strain>
    </source>
</reference>
<proteinExistence type="predicted"/>
<organism evidence="2 3">
    <name type="scientific">Haloarcula marismortui ATCC 33799</name>
    <dbReference type="NCBI Taxonomy" id="662475"/>
    <lineage>
        <taxon>Archaea</taxon>
        <taxon>Methanobacteriati</taxon>
        <taxon>Methanobacteriota</taxon>
        <taxon>Stenosarchaea group</taxon>
        <taxon>Halobacteria</taxon>
        <taxon>Halobacteriales</taxon>
        <taxon>Haloarculaceae</taxon>
        <taxon>Haloarcula</taxon>
    </lineage>
</organism>
<evidence type="ECO:0000256" key="1">
    <source>
        <dbReference type="SAM" id="MobiDB-lite"/>
    </source>
</evidence>
<feature type="region of interest" description="Disordered" evidence="1">
    <location>
        <begin position="1"/>
        <end position="28"/>
    </location>
</feature>
<evidence type="ECO:0000313" key="3">
    <source>
        <dbReference type="Proteomes" id="UP000011687"/>
    </source>
</evidence>
<name>M0JYI6_9EURY</name>
<dbReference type="RefSeq" id="WP_007189844.1">
    <property type="nucleotide sequence ID" value="NZ_AOLS01000078.1"/>
</dbReference>
<dbReference type="AlphaFoldDB" id="M0JYI6"/>
<gene>
    <name evidence="2" type="ORF">C435_15538</name>
</gene>
<protein>
    <submittedName>
        <fullName evidence="2">Uncharacterized protein</fullName>
    </submittedName>
</protein>
<comment type="caution">
    <text evidence="2">The sequence shown here is derived from an EMBL/GenBank/DDBJ whole genome shotgun (WGS) entry which is preliminary data.</text>
</comment>
<dbReference type="Proteomes" id="UP000011687">
    <property type="component" value="Unassembled WGS sequence"/>
</dbReference>
<accession>M0JYI6</accession>
<sequence length="298" mass="32313">METENVDDPPQRTPTESSEARTASDGQGLFASRSEAIGFAQSFAASGVSNPVSADGRANAELIRHGGGWGSSYGSGEQGGVYTTSDIRCEAISDDGVAFGGDSNRSLRIRNLTLGSEITFKPTSDSPVYQVNEWDIDPETEAVPPETISLEVGTDSEHVSISGTWTGDRDIFNTQAFCAYEVDLVEDGSRIGGTTPKVYGIRYNWGAKQTGDELYVTRQPSVDEEWIAELFVGENTFEAKARQKAEHVVEDDVFRVDLSAIDLDSGQYGWTLLIGTKQPTQRNKVIKLTPLNTGLILQ</sequence>
<keyword evidence="3" id="KW-1185">Reference proteome</keyword>
<feature type="compositionally biased region" description="Polar residues" evidence="1">
    <location>
        <begin position="13"/>
        <end position="25"/>
    </location>
</feature>
<dbReference type="EMBL" id="AOLS01000078">
    <property type="protein sequence ID" value="EMA14222.1"/>
    <property type="molecule type" value="Genomic_DNA"/>
</dbReference>